<dbReference type="Gene3D" id="3.90.70.10">
    <property type="entry name" value="Cysteine proteinases"/>
    <property type="match status" value="1"/>
</dbReference>
<feature type="compositionally biased region" description="Low complexity" evidence="1">
    <location>
        <begin position="192"/>
        <end position="202"/>
    </location>
</feature>
<organism evidence="2 3">
    <name type="scientific">Spizellomyces punctatus (strain DAOM BR117)</name>
    <dbReference type="NCBI Taxonomy" id="645134"/>
    <lineage>
        <taxon>Eukaryota</taxon>
        <taxon>Fungi</taxon>
        <taxon>Fungi incertae sedis</taxon>
        <taxon>Chytridiomycota</taxon>
        <taxon>Chytridiomycota incertae sedis</taxon>
        <taxon>Chytridiomycetes</taxon>
        <taxon>Spizellomycetales</taxon>
        <taxon>Spizellomycetaceae</taxon>
        <taxon>Spizellomyces</taxon>
    </lineage>
</organism>
<dbReference type="AlphaFoldDB" id="A0A0L0H6H5"/>
<protein>
    <recommendedName>
        <fullName evidence="4">Guanylyl cyclase</fullName>
    </recommendedName>
</protein>
<reference evidence="2 3" key="1">
    <citation type="submission" date="2009-08" db="EMBL/GenBank/DDBJ databases">
        <title>The Genome Sequence of Spizellomyces punctatus strain DAOM BR117.</title>
        <authorList>
            <consortium name="The Broad Institute Genome Sequencing Platform"/>
            <person name="Russ C."/>
            <person name="Cuomo C."/>
            <person name="Shea T."/>
            <person name="Young S.K."/>
            <person name="Zeng Q."/>
            <person name="Koehrsen M."/>
            <person name="Haas B."/>
            <person name="Borodovsky M."/>
            <person name="Guigo R."/>
            <person name="Alvarado L."/>
            <person name="Berlin A."/>
            <person name="Bochicchio J."/>
            <person name="Borenstein D."/>
            <person name="Chapman S."/>
            <person name="Chen Z."/>
            <person name="Engels R."/>
            <person name="Freedman E."/>
            <person name="Gellesch M."/>
            <person name="Goldberg J."/>
            <person name="Griggs A."/>
            <person name="Gujja S."/>
            <person name="Heiman D."/>
            <person name="Hepburn T."/>
            <person name="Howarth C."/>
            <person name="Jen D."/>
            <person name="Larson L."/>
            <person name="Lewis B."/>
            <person name="Mehta T."/>
            <person name="Park D."/>
            <person name="Pearson M."/>
            <person name="Roberts A."/>
            <person name="Saif S."/>
            <person name="Shenoy N."/>
            <person name="Sisk P."/>
            <person name="Stolte C."/>
            <person name="Sykes S."/>
            <person name="Thomson T."/>
            <person name="Walk T."/>
            <person name="White J."/>
            <person name="Yandava C."/>
            <person name="Burger G."/>
            <person name="Gray M.W."/>
            <person name="Holland P.W.H."/>
            <person name="King N."/>
            <person name="Lang F.B.F."/>
            <person name="Roger A.J."/>
            <person name="Ruiz-Trillo I."/>
            <person name="Lander E."/>
            <person name="Nusbaum C."/>
        </authorList>
    </citation>
    <scope>NUCLEOTIDE SEQUENCE [LARGE SCALE GENOMIC DNA]</scope>
    <source>
        <strain evidence="2 3">DAOM BR117</strain>
    </source>
</reference>
<dbReference type="InterPro" id="IPR018616">
    <property type="entry name" value="GUCD1"/>
</dbReference>
<proteinExistence type="predicted"/>
<dbReference type="OrthoDB" id="206796at2759"/>
<dbReference type="Proteomes" id="UP000053201">
    <property type="component" value="Unassembled WGS sequence"/>
</dbReference>
<name>A0A0L0H6H5_SPIPD</name>
<dbReference type="EMBL" id="KQ257468">
    <property type="protein sequence ID" value="KNC96516.1"/>
    <property type="molecule type" value="Genomic_DNA"/>
</dbReference>
<evidence type="ECO:0000313" key="3">
    <source>
        <dbReference type="Proteomes" id="UP000053201"/>
    </source>
</evidence>
<dbReference type="VEuPathDB" id="FungiDB:SPPG_08105"/>
<feature type="region of interest" description="Disordered" evidence="1">
    <location>
        <begin position="176"/>
        <end position="202"/>
    </location>
</feature>
<dbReference type="PANTHER" id="PTHR31400">
    <property type="entry name" value="GUANYLYL CYCLASE DOMAIN CONTAINING PROTEIN 1 GUCD1"/>
    <property type="match status" value="1"/>
</dbReference>
<gene>
    <name evidence="2" type="ORF">SPPG_08105</name>
</gene>
<dbReference type="RefSeq" id="XP_016604556.1">
    <property type="nucleotide sequence ID" value="XM_016756259.1"/>
</dbReference>
<keyword evidence="3" id="KW-1185">Reference proteome</keyword>
<evidence type="ECO:0008006" key="4">
    <source>
        <dbReference type="Google" id="ProtNLM"/>
    </source>
</evidence>
<accession>A0A0L0H6H5</accession>
<sequence>MGLSSVLPATLASVPHCQQLSSWDCGLACVSMVLSALGQKHSLMDLRKECPLESVWTIDLAYILRRFSVEDFTYYTSYIGVNWQYSSKEFYRDTWTLDRRRVQSLFAAAHDNRVRVVGLTLALDDIRRFLLSTVYAVIMLVDLRLLRCRKCKSKSKWSWCRDSGESVVVGGNKMEESIPFRPGEGRSGVAARSSPSSPPSTSRSLFLTTFSCFAWCGQKSYAMLGASDDFIGHYIVLIGYDSDHDFFYYRDPGTESDLCMIEGDDLESARMNSGTDHDLVVVRVR</sequence>
<evidence type="ECO:0000256" key="1">
    <source>
        <dbReference type="SAM" id="MobiDB-lite"/>
    </source>
</evidence>
<dbReference type="PANTHER" id="PTHR31400:SF1">
    <property type="entry name" value="PROTEIN GUCD1"/>
    <property type="match status" value="1"/>
</dbReference>
<dbReference type="OMA" id="VQDIQKH"/>
<dbReference type="InParanoid" id="A0A0L0H6H5"/>
<dbReference type="GeneID" id="27691282"/>
<dbReference type="eggNOG" id="KOG4621">
    <property type="taxonomic scope" value="Eukaryota"/>
</dbReference>
<evidence type="ECO:0000313" key="2">
    <source>
        <dbReference type="EMBL" id="KNC96516.1"/>
    </source>
</evidence>
<dbReference type="Pfam" id="PF09778">
    <property type="entry name" value="Guanylate_cyc_2"/>
    <property type="match status" value="2"/>
</dbReference>